<proteinExistence type="predicted"/>
<name>A0A3L7AAU4_9HYPH</name>
<comment type="caution">
    <text evidence="3">The sequence shown here is derived from an EMBL/GenBank/DDBJ whole genome shotgun (WGS) entry which is preliminary data.</text>
</comment>
<dbReference type="AlphaFoldDB" id="A0A3L7AAU4"/>
<organism evidence="3 4">
    <name type="scientific">Xanthobacter tagetidis</name>
    <dbReference type="NCBI Taxonomy" id="60216"/>
    <lineage>
        <taxon>Bacteria</taxon>
        <taxon>Pseudomonadati</taxon>
        <taxon>Pseudomonadota</taxon>
        <taxon>Alphaproteobacteria</taxon>
        <taxon>Hyphomicrobiales</taxon>
        <taxon>Xanthobacteraceae</taxon>
        <taxon>Xanthobacter</taxon>
    </lineage>
</organism>
<dbReference type="OrthoDB" id="7933638at2"/>
<evidence type="ECO:0000259" key="2">
    <source>
        <dbReference type="Pfam" id="PF13670"/>
    </source>
</evidence>
<dbReference type="RefSeq" id="WP_121624023.1">
    <property type="nucleotide sequence ID" value="NZ_JACIIW010000008.1"/>
</dbReference>
<reference evidence="3 4" key="1">
    <citation type="submission" date="2018-10" db="EMBL/GenBank/DDBJ databases">
        <title>Xanthobacter tagetidis genome sequencing and assembly.</title>
        <authorList>
            <person name="Maclea K.S."/>
            <person name="Goen A.E."/>
            <person name="Fatima S.A."/>
        </authorList>
    </citation>
    <scope>NUCLEOTIDE SEQUENCE [LARGE SCALE GENOMIC DNA]</scope>
    <source>
        <strain evidence="3 4">ATCC 700314</strain>
    </source>
</reference>
<evidence type="ECO:0000313" key="4">
    <source>
        <dbReference type="Proteomes" id="UP000269692"/>
    </source>
</evidence>
<feature type="domain" description="PepSY" evidence="2">
    <location>
        <begin position="11"/>
        <end position="78"/>
    </location>
</feature>
<feature type="chain" id="PRO_5018222111" evidence="1">
    <location>
        <begin position="25"/>
        <end position="88"/>
    </location>
</feature>
<dbReference type="InterPro" id="IPR025711">
    <property type="entry name" value="PepSY"/>
</dbReference>
<protein>
    <submittedName>
        <fullName evidence="3">PepSY domain-containing protein</fullName>
    </submittedName>
</protein>
<gene>
    <name evidence="3" type="ORF">D9R14_14375</name>
</gene>
<keyword evidence="1" id="KW-0732">Signal</keyword>
<feature type="signal peptide" evidence="1">
    <location>
        <begin position="1"/>
        <end position="24"/>
    </location>
</feature>
<keyword evidence="4" id="KW-1185">Reference proteome</keyword>
<evidence type="ECO:0000313" key="3">
    <source>
        <dbReference type="EMBL" id="RLP77185.1"/>
    </source>
</evidence>
<dbReference type="EMBL" id="RCTF01000011">
    <property type="protein sequence ID" value="RLP77185.1"/>
    <property type="molecule type" value="Genomic_DNA"/>
</dbReference>
<dbReference type="Pfam" id="PF13670">
    <property type="entry name" value="PepSY_2"/>
    <property type="match status" value="1"/>
</dbReference>
<dbReference type="Proteomes" id="UP000269692">
    <property type="component" value="Unassembled WGS sequence"/>
</dbReference>
<accession>A0A3L7AAU4</accession>
<sequence>MRRFVLSVTIPALAFVAAAGAARAQDRPVTDDERARITAALSAHTCQPGTIEMDDGLFEVDNAVCADGKKYDFKFKPDMTLVEKKLDT</sequence>
<evidence type="ECO:0000256" key="1">
    <source>
        <dbReference type="SAM" id="SignalP"/>
    </source>
</evidence>